<reference evidence="2 3" key="1">
    <citation type="journal article" date="2016" name="Nat. Commun.">
        <title>Thousands of microbial genomes shed light on interconnected biogeochemical processes in an aquifer system.</title>
        <authorList>
            <person name="Anantharaman K."/>
            <person name="Brown C.T."/>
            <person name="Hug L.A."/>
            <person name="Sharon I."/>
            <person name="Castelle C.J."/>
            <person name="Probst A.J."/>
            <person name="Thomas B.C."/>
            <person name="Singh A."/>
            <person name="Wilkins M.J."/>
            <person name="Karaoz U."/>
            <person name="Brodie E.L."/>
            <person name="Williams K.H."/>
            <person name="Hubbard S.S."/>
            <person name="Banfield J.F."/>
        </authorList>
    </citation>
    <scope>NUCLEOTIDE SEQUENCE [LARGE SCALE GENOMIC DNA]</scope>
    <source>
        <strain evidence="3">RIFCSPLOWO2_12_FULL_64_10</strain>
    </source>
</reference>
<evidence type="ECO:0000259" key="1">
    <source>
        <dbReference type="Pfam" id="PF03372"/>
    </source>
</evidence>
<dbReference type="AlphaFoldDB" id="A0A1F6D2D4"/>
<dbReference type="Pfam" id="PF03372">
    <property type="entry name" value="Exo_endo_phos"/>
    <property type="match status" value="1"/>
</dbReference>
<dbReference type="Gene3D" id="3.60.10.10">
    <property type="entry name" value="Endonuclease/exonuclease/phosphatase"/>
    <property type="match status" value="1"/>
</dbReference>
<dbReference type="InterPro" id="IPR005135">
    <property type="entry name" value="Endo/exonuclease/phosphatase"/>
</dbReference>
<dbReference type="SUPFAM" id="SSF56219">
    <property type="entry name" value="DNase I-like"/>
    <property type="match status" value="1"/>
</dbReference>
<sequence length="256" mass="27856">MRIGTYNVLGLRGYPPEEAEKVIGDRLGEVAAGHFAGVFSGLGCDALALQEGVPFPQIQRVARAMGVRLATFPSPCGWPGHLLTRYPILESRTFSHFAPDAGDRPLSRVAGTALLEVGEGQRLWVVDIHLYPGIGEDRRARRAPEAAVVEERVAALAAETPNVVVLGDFNCEVEEELHRRLKGRGFVNAMERVGGGLRPTIGGHAIDHIYVSPALSGRLVTAEVVRRPGFYLEEPRVPGQWAHSDHLPVVAELDWP</sequence>
<organism evidence="2 3">
    <name type="scientific">Handelsmanbacteria sp. (strain RIFCSPLOWO2_12_FULL_64_10)</name>
    <dbReference type="NCBI Taxonomy" id="1817868"/>
    <lineage>
        <taxon>Bacteria</taxon>
        <taxon>Candidatus Handelsmaniibacteriota</taxon>
    </lineage>
</organism>
<proteinExistence type="predicted"/>
<name>A0A1F6D2D4_HANXR</name>
<dbReference type="EMBL" id="MFKF01000068">
    <property type="protein sequence ID" value="OGG55594.1"/>
    <property type="molecule type" value="Genomic_DNA"/>
</dbReference>
<gene>
    <name evidence="2" type="ORF">A3F84_29270</name>
</gene>
<dbReference type="Proteomes" id="UP000178606">
    <property type="component" value="Unassembled WGS sequence"/>
</dbReference>
<dbReference type="InterPro" id="IPR036691">
    <property type="entry name" value="Endo/exonu/phosph_ase_sf"/>
</dbReference>
<dbReference type="GO" id="GO:0003824">
    <property type="term" value="F:catalytic activity"/>
    <property type="evidence" value="ECO:0007669"/>
    <property type="project" value="InterPro"/>
</dbReference>
<evidence type="ECO:0000313" key="3">
    <source>
        <dbReference type="Proteomes" id="UP000178606"/>
    </source>
</evidence>
<protein>
    <recommendedName>
        <fullName evidence="1">Endonuclease/exonuclease/phosphatase domain-containing protein</fullName>
    </recommendedName>
</protein>
<feature type="domain" description="Endonuclease/exonuclease/phosphatase" evidence="1">
    <location>
        <begin position="4"/>
        <end position="216"/>
    </location>
</feature>
<comment type="caution">
    <text evidence="2">The sequence shown here is derived from an EMBL/GenBank/DDBJ whole genome shotgun (WGS) entry which is preliminary data.</text>
</comment>
<evidence type="ECO:0000313" key="2">
    <source>
        <dbReference type="EMBL" id="OGG55594.1"/>
    </source>
</evidence>
<accession>A0A1F6D2D4</accession>